<feature type="compositionally biased region" description="Low complexity" evidence="10">
    <location>
        <begin position="143"/>
        <end position="155"/>
    </location>
</feature>
<evidence type="ECO:0000256" key="6">
    <source>
        <dbReference type="ARBA" id="ARBA00023134"/>
    </source>
</evidence>
<evidence type="ECO:0000256" key="9">
    <source>
        <dbReference type="RuleBase" id="RU000644"/>
    </source>
</evidence>
<name>A0ABR9R7Q2_9FIRM</name>
<comment type="similarity">
    <text evidence="1 8 9">Belongs to the TRAFAC class translation factor GTPase superfamily. Classic translation factor GTPase family. IF-2 subfamily.</text>
</comment>
<dbReference type="Pfam" id="PF22042">
    <property type="entry name" value="EF-G_D2"/>
    <property type="match status" value="1"/>
</dbReference>
<dbReference type="Proteomes" id="UP000806211">
    <property type="component" value="Unassembled WGS sequence"/>
</dbReference>
<dbReference type="InterPro" id="IPR044145">
    <property type="entry name" value="IF2_II"/>
</dbReference>
<dbReference type="PROSITE" id="PS01176">
    <property type="entry name" value="IF2"/>
    <property type="match status" value="1"/>
</dbReference>
<dbReference type="GO" id="GO:0003743">
    <property type="term" value="F:translation initiation factor activity"/>
    <property type="evidence" value="ECO:0007669"/>
    <property type="project" value="UniProtKB-KW"/>
</dbReference>
<dbReference type="NCBIfam" id="TIGR00487">
    <property type="entry name" value="IF-2"/>
    <property type="match status" value="1"/>
</dbReference>
<dbReference type="InterPro" id="IPR006847">
    <property type="entry name" value="IF2_N"/>
</dbReference>
<dbReference type="PROSITE" id="PS51722">
    <property type="entry name" value="G_TR_2"/>
    <property type="match status" value="1"/>
</dbReference>
<dbReference type="Pfam" id="PF04760">
    <property type="entry name" value="IF2_N"/>
    <property type="match status" value="1"/>
</dbReference>
<dbReference type="InterPro" id="IPR000178">
    <property type="entry name" value="TF_IF2_bacterial-like"/>
</dbReference>
<dbReference type="InterPro" id="IPR053905">
    <property type="entry name" value="EF-G-like_DII"/>
</dbReference>
<evidence type="ECO:0000256" key="2">
    <source>
        <dbReference type="ARBA" id="ARBA00020675"/>
    </source>
</evidence>
<evidence type="ECO:0000313" key="13">
    <source>
        <dbReference type="Proteomes" id="UP000806211"/>
    </source>
</evidence>
<dbReference type="InterPro" id="IPR015760">
    <property type="entry name" value="TIF_IF2"/>
</dbReference>
<feature type="domain" description="Tr-type G" evidence="11">
    <location>
        <begin position="331"/>
        <end position="500"/>
    </location>
</feature>
<feature type="binding site" evidence="8">
    <location>
        <begin position="340"/>
        <end position="347"/>
    </location>
    <ligand>
        <name>GTP</name>
        <dbReference type="ChEBI" id="CHEBI:37565"/>
    </ligand>
</feature>
<accession>A0ABR9R7Q2</accession>
<feature type="compositionally biased region" description="Low complexity" evidence="10">
    <location>
        <begin position="110"/>
        <end position="128"/>
    </location>
</feature>
<feature type="region of interest" description="Disordered" evidence="10">
    <location>
        <begin position="200"/>
        <end position="234"/>
    </location>
</feature>
<feature type="binding site" evidence="8">
    <location>
        <begin position="386"/>
        <end position="390"/>
    </location>
    <ligand>
        <name>GTP</name>
        <dbReference type="ChEBI" id="CHEBI:37565"/>
    </ligand>
</feature>
<evidence type="ECO:0000256" key="5">
    <source>
        <dbReference type="ARBA" id="ARBA00022917"/>
    </source>
</evidence>
<dbReference type="Pfam" id="PF11987">
    <property type="entry name" value="IF-2"/>
    <property type="match status" value="1"/>
</dbReference>
<feature type="compositionally biased region" description="Polar residues" evidence="10">
    <location>
        <begin position="129"/>
        <end position="142"/>
    </location>
</feature>
<keyword evidence="3 8" id="KW-0396">Initiation factor</keyword>
<organism evidence="12 13">
    <name type="scientific">Pseudoflavonifractor gallinarum</name>
    <dbReference type="NCBI Taxonomy" id="2779352"/>
    <lineage>
        <taxon>Bacteria</taxon>
        <taxon>Bacillati</taxon>
        <taxon>Bacillota</taxon>
        <taxon>Clostridia</taxon>
        <taxon>Eubacteriales</taxon>
        <taxon>Oscillospiraceae</taxon>
        <taxon>Pseudoflavonifractor</taxon>
    </lineage>
</organism>
<feature type="region of interest" description="Disordered" evidence="10">
    <location>
        <begin position="110"/>
        <end position="188"/>
    </location>
</feature>
<feature type="binding site" evidence="8">
    <location>
        <begin position="440"/>
        <end position="443"/>
    </location>
    <ligand>
        <name>GTP</name>
        <dbReference type="ChEBI" id="CHEBI:37565"/>
    </ligand>
</feature>
<dbReference type="PANTHER" id="PTHR43381:SF5">
    <property type="entry name" value="TR-TYPE G DOMAIN-CONTAINING PROTEIN"/>
    <property type="match status" value="1"/>
</dbReference>
<dbReference type="InterPro" id="IPR000795">
    <property type="entry name" value="T_Tr_GTP-bd_dom"/>
</dbReference>
<reference evidence="12 13" key="1">
    <citation type="submission" date="2020-10" db="EMBL/GenBank/DDBJ databases">
        <title>ChiBAC.</title>
        <authorList>
            <person name="Zenner C."/>
            <person name="Hitch T.C.A."/>
            <person name="Clavel T."/>
        </authorList>
    </citation>
    <scope>NUCLEOTIDE SEQUENCE [LARGE SCALE GENOMIC DNA]</scope>
    <source>
        <strain evidence="12 13">DSM 107456</strain>
    </source>
</reference>
<dbReference type="Gene3D" id="2.40.30.10">
    <property type="entry name" value="Translation factors"/>
    <property type="match status" value="2"/>
</dbReference>
<dbReference type="Gene3D" id="1.10.10.2480">
    <property type="match status" value="1"/>
</dbReference>
<keyword evidence="5 8" id="KW-0648">Protein biosynthesis</keyword>
<keyword evidence="4 8" id="KW-0547">Nucleotide-binding</keyword>
<dbReference type="InterPro" id="IPR023115">
    <property type="entry name" value="TIF_IF2_dom3"/>
</dbReference>
<gene>
    <name evidence="8 12" type="primary">infB</name>
    <name evidence="12" type="ORF">INF37_01675</name>
</gene>
<proteinExistence type="inferred from homology"/>
<dbReference type="SUPFAM" id="SSF52540">
    <property type="entry name" value="P-loop containing nucleoside triphosphate hydrolases"/>
    <property type="match status" value="1"/>
</dbReference>
<feature type="compositionally biased region" description="Basic and acidic residues" evidence="10">
    <location>
        <begin position="171"/>
        <end position="188"/>
    </location>
</feature>
<keyword evidence="12" id="KW-0378">Hydrolase</keyword>
<dbReference type="CDD" id="cd03692">
    <property type="entry name" value="mtIF2_IVc"/>
    <property type="match status" value="1"/>
</dbReference>
<evidence type="ECO:0000256" key="3">
    <source>
        <dbReference type="ARBA" id="ARBA00022540"/>
    </source>
</evidence>
<comment type="subcellular location">
    <subcellularLocation>
        <location evidence="8">Cytoplasm</location>
    </subcellularLocation>
</comment>
<protein>
    <recommendedName>
        <fullName evidence="2 8">Translation initiation factor IF-2</fullName>
    </recommendedName>
</protein>
<dbReference type="InterPro" id="IPR009000">
    <property type="entry name" value="Transl_B-barrel_sf"/>
</dbReference>
<feature type="region of interest" description="G-domain" evidence="8">
    <location>
        <begin position="334"/>
        <end position="482"/>
    </location>
</feature>
<dbReference type="Gene3D" id="3.40.50.300">
    <property type="entry name" value="P-loop containing nucleotide triphosphate hydrolases"/>
    <property type="match status" value="1"/>
</dbReference>
<dbReference type="InterPro" id="IPR036925">
    <property type="entry name" value="TIF_IF2_dom3_sf"/>
</dbReference>
<evidence type="ECO:0000256" key="10">
    <source>
        <dbReference type="SAM" id="MobiDB-lite"/>
    </source>
</evidence>
<keyword evidence="13" id="KW-1185">Reference proteome</keyword>
<dbReference type="HAMAP" id="MF_00100_B">
    <property type="entry name" value="IF_2_B"/>
    <property type="match status" value="1"/>
</dbReference>
<dbReference type="EMBL" id="JADCKF010000001">
    <property type="protein sequence ID" value="MBE5054714.1"/>
    <property type="molecule type" value="Genomic_DNA"/>
</dbReference>
<keyword evidence="6 8" id="KW-0342">GTP-binding</keyword>
<comment type="function">
    <text evidence="7 8 9">One of the essential components for the initiation of protein synthesis. Protects formylmethionyl-tRNA from spontaneous hydrolysis and promotes its binding to the 30S ribosomal subunits. Also involved in the hydrolysis of GTP during the formation of the 70S ribosomal complex.</text>
</comment>
<dbReference type="PANTHER" id="PTHR43381">
    <property type="entry name" value="TRANSLATION INITIATION FACTOR IF-2-RELATED"/>
    <property type="match status" value="1"/>
</dbReference>
<dbReference type="Gene3D" id="3.40.50.10050">
    <property type="entry name" value="Translation initiation factor IF- 2, domain 3"/>
    <property type="match status" value="1"/>
</dbReference>
<evidence type="ECO:0000256" key="7">
    <source>
        <dbReference type="ARBA" id="ARBA00025162"/>
    </source>
</evidence>
<evidence type="ECO:0000256" key="1">
    <source>
        <dbReference type="ARBA" id="ARBA00007733"/>
    </source>
</evidence>
<dbReference type="InterPro" id="IPR027417">
    <property type="entry name" value="P-loop_NTPase"/>
</dbReference>
<dbReference type="Pfam" id="PF00009">
    <property type="entry name" value="GTP_EFTU"/>
    <property type="match status" value="1"/>
</dbReference>
<dbReference type="InterPro" id="IPR005225">
    <property type="entry name" value="Small_GTP-bd"/>
</dbReference>
<sequence length="830" mass="90639">MRTYQTTTGLVPIRKHSGVRCVFSLVQVPQWRWLYLLNNKYRVHEVAKDFGKNSKEIADILTDYATAPKNHMQVLEDGELSVIFDYLTQHNQVESVESIYADVYHEPKAAAKPAQAAPQGGQKSAQSAPRPQNNQKPQNTGSQQQARPAQQQPAQKSGQTQQPAARPASRVPEKKIVDTRKGGDVNLDKYDERLEDLAAGKTKQMQAGKQKFQGRNQRKGGFQGGNKRRQEEQEKMRRLQLEIAKKTPLTVKIPDEIGVGELASRMKKTGAEVVKTLMKNGVMASLSDVIDFDTAAIIAEEMGCKVEKEVIVTIEERLIDTAEDKEEDLLPRAPVVVVMGHVDHGKTSLLDYIRNANVASGEAGGITQHIGAYQVQVNGQTITFLDTPGHEAFTAMRARGAMVTDIAILVVAADDGIMPQTVESINHAKAAKIPIIVAINKMDKPEANPDRIKQQLTEYELVPEEWGGDTIICPISAKTGEGIDNLLEMVNLTAEMQELKANPNRSAHGAVIEARLDKGRGPVATLLVQNGTLKQGDVIIAGTAVGRVRAMTNARGQKLTEAGPSVPVEIIGMGEVPGAGDDFHAVADERMARELVEQRKHEQKMAASGPVGHKVSLEDLFSQIKQGEMKELPIIVKADVQGSAEAVKASLEKISNDEVRVRVIHCAVGAINESDVMLATTSGAIIVGFNVRPDANAKDTAGRNGVDMRMYRVIYDAIDEIEAAMKGMLAPKFKEVALGQAEVREVYKITGAGIVAGCYVTEGKVERKAQIRLVRDGIVVHEGAIASLKRFKDDAKEVAQGYECGITIEKYQDIKQGDIIECFLMEQIEV</sequence>
<keyword evidence="8" id="KW-0963">Cytoplasm</keyword>
<evidence type="ECO:0000256" key="4">
    <source>
        <dbReference type="ARBA" id="ARBA00022741"/>
    </source>
</evidence>
<dbReference type="SUPFAM" id="SSF50447">
    <property type="entry name" value="Translation proteins"/>
    <property type="match status" value="2"/>
</dbReference>
<dbReference type="NCBIfam" id="TIGR00231">
    <property type="entry name" value="small_GTP"/>
    <property type="match status" value="1"/>
</dbReference>
<evidence type="ECO:0000313" key="12">
    <source>
        <dbReference type="EMBL" id="MBE5054714.1"/>
    </source>
</evidence>
<dbReference type="CDD" id="cd01887">
    <property type="entry name" value="IF2_eIF5B"/>
    <property type="match status" value="1"/>
</dbReference>
<evidence type="ECO:0000256" key="8">
    <source>
        <dbReference type="HAMAP-Rule" id="MF_00100"/>
    </source>
</evidence>
<dbReference type="GO" id="GO:0016787">
    <property type="term" value="F:hydrolase activity"/>
    <property type="evidence" value="ECO:0007669"/>
    <property type="project" value="UniProtKB-KW"/>
</dbReference>
<dbReference type="SUPFAM" id="SSF52156">
    <property type="entry name" value="Initiation factor IF2/eIF5b, domain 3"/>
    <property type="match status" value="1"/>
</dbReference>
<dbReference type="CDD" id="cd03702">
    <property type="entry name" value="IF2_mtIF2_II"/>
    <property type="match status" value="1"/>
</dbReference>
<evidence type="ECO:0000259" key="11">
    <source>
        <dbReference type="PROSITE" id="PS51722"/>
    </source>
</evidence>
<comment type="caution">
    <text evidence="12">The sequence shown here is derived from an EMBL/GenBank/DDBJ whole genome shotgun (WGS) entry which is preliminary data.</text>
</comment>